<name>A0A4D8QDJ7_AZOBR</name>
<organism evidence="2 3">
    <name type="scientific">Azospirillum brasilense</name>
    <dbReference type="NCBI Taxonomy" id="192"/>
    <lineage>
        <taxon>Bacteria</taxon>
        <taxon>Pseudomonadati</taxon>
        <taxon>Pseudomonadota</taxon>
        <taxon>Alphaproteobacteria</taxon>
        <taxon>Rhodospirillales</taxon>
        <taxon>Azospirillaceae</taxon>
        <taxon>Azospirillum</taxon>
    </lineage>
</organism>
<dbReference type="Proteomes" id="UP000298596">
    <property type="component" value="Plasmid p6"/>
</dbReference>
<evidence type="ECO:0000313" key="3">
    <source>
        <dbReference type="Proteomes" id="UP000298596"/>
    </source>
</evidence>
<evidence type="ECO:0000256" key="1">
    <source>
        <dbReference type="SAM" id="MobiDB-lite"/>
    </source>
</evidence>
<dbReference type="AlphaFoldDB" id="A0A4D8QDJ7"/>
<feature type="region of interest" description="Disordered" evidence="1">
    <location>
        <begin position="104"/>
        <end position="126"/>
    </location>
</feature>
<accession>A0A4D8QDJ7</accession>
<sequence length="126" mass="12903">MAATSQHHHATVFENRINGNVVASAQVVISFSYAALPSPAGAPLGGTVTFLGADIVCGPGTSIRKTRPAPPHIDMWAKRYTAANAAILIAEATADHVPQQCGAGPQKLPVASPHTIPSPALLQHGA</sequence>
<geneLocation type="plasmid" evidence="2 3">
    <name>p6</name>
</geneLocation>
<evidence type="ECO:0000313" key="2">
    <source>
        <dbReference type="EMBL" id="QCO07341.1"/>
    </source>
</evidence>
<reference evidence="2 3" key="1">
    <citation type="submission" date="2018-09" db="EMBL/GenBank/DDBJ databases">
        <title>Whole genome based analysis of evolution and adaptive divergence in Indian and Brazilian strains of Azospirillum brasilense.</title>
        <authorList>
            <person name="Singh C."/>
            <person name="Tripathi A.K."/>
        </authorList>
    </citation>
    <scope>NUCLEOTIDE SEQUENCE [LARGE SCALE GENOMIC DNA]</scope>
    <source>
        <strain evidence="2 3">MTCC4036</strain>
        <plasmid evidence="2 3">p6</plasmid>
    </source>
</reference>
<proteinExistence type="predicted"/>
<keyword evidence="2" id="KW-0614">Plasmid</keyword>
<gene>
    <name evidence="2" type="ORF">D3867_36285</name>
</gene>
<dbReference type="EMBL" id="CP032336">
    <property type="protein sequence ID" value="QCO07341.1"/>
    <property type="molecule type" value="Genomic_DNA"/>
</dbReference>
<protein>
    <submittedName>
        <fullName evidence="2">Uncharacterized protein</fullName>
    </submittedName>
</protein>